<dbReference type="AlphaFoldDB" id="A0A8S1BHD9"/>
<feature type="compositionally biased region" description="Basic and acidic residues" evidence="1">
    <location>
        <begin position="130"/>
        <end position="151"/>
    </location>
</feature>
<sequence>MRPPPTSRPLTRTAPPPSPAASSDVLTKTTPIRHREAAPPRQSAMESPAPRSLCSSTTSLHSAEGDSDTDAHTARPPSVLPRTEVPQAAPLPAGSTQQQLRRTQSFSATSRPAPMETDAPRPQAPARRPRSPEEDNEAKRYKPAPQRDPRLARQAGLGEGRSYARVVTSPPPPTTTTTAAIDTIASNTSACRHSVAANADRPSRATSQNQLGHLFRYVGDHHTISAGQLRGRCGEAYSRIDRLHKRRPRVGQNTYTTHPGAVTTPAGSP</sequence>
<gene>
    <name evidence="2" type="ORF">APLA_LOCUS16493</name>
</gene>
<evidence type="ECO:0000313" key="2">
    <source>
        <dbReference type="EMBL" id="CAB3259424.1"/>
    </source>
</evidence>
<name>A0A8S1BHD9_ARCPL</name>
<comment type="caution">
    <text evidence="2">The sequence shown here is derived from an EMBL/GenBank/DDBJ whole genome shotgun (WGS) entry which is preliminary data.</text>
</comment>
<dbReference type="EMBL" id="CADEBD010000739">
    <property type="protein sequence ID" value="CAB3259424.1"/>
    <property type="molecule type" value="Genomic_DNA"/>
</dbReference>
<feature type="region of interest" description="Disordered" evidence="1">
    <location>
        <begin position="1"/>
        <end position="178"/>
    </location>
</feature>
<dbReference type="OrthoDB" id="1856718at2759"/>
<proteinExistence type="predicted"/>
<evidence type="ECO:0000256" key="1">
    <source>
        <dbReference type="SAM" id="MobiDB-lite"/>
    </source>
</evidence>
<accession>A0A8S1BHD9</accession>
<organism evidence="2 3">
    <name type="scientific">Arctia plantaginis</name>
    <name type="common">Wood tiger moth</name>
    <name type="synonym">Phalaena plantaginis</name>
    <dbReference type="NCBI Taxonomy" id="874455"/>
    <lineage>
        <taxon>Eukaryota</taxon>
        <taxon>Metazoa</taxon>
        <taxon>Ecdysozoa</taxon>
        <taxon>Arthropoda</taxon>
        <taxon>Hexapoda</taxon>
        <taxon>Insecta</taxon>
        <taxon>Pterygota</taxon>
        <taxon>Neoptera</taxon>
        <taxon>Endopterygota</taxon>
        <taxon>Lepidoptera</taxon>
        <taxon>Glossata</taxon>
        <taxon>Ditrysia</taxon>
        <taxon>Noctuoidea</taxon>
        <taxon>Erebidae</taxon>
        <taxon>Arctiinae</taxon>
        <taxon>Arctia</taxon>
    </lineage>
</organism>
<reference evidence="2 3" key="1">
    <citation type="submission" date="2020-04" db="EMBL/GenBank/DDBJ databases">
        <authorList>
            <person name="Wallbank WR R."/>
            <person name="Pardo Diaz C."/>
            <person name="Kozak K."/>
            <person name="Martin S."/>
            <person name="Jiggins C."/>
            <person name="Moest M."/>
            <person name="Warren A I."/>
            <person name="Byers J.R.P. K."/>
            <person name="Montejo-Kovacevich G."/>
            <person name="Yen C E."/>
        </authorList>
    </citation>
    <scope>NUCLEOTIDE SEQUENCE [LARGE SCALE GENOMIC DNA]</scope>
</reference>
<dbReference type="Proteomes" id="UP000494256">
    <property type="component" value="Unassembled WGS sequence"/>
</dbReference>
<protein>
    <submittedName>
        <fullName evidence="2">Uncharacterized protein</fullName>
    </submittedName>
</protein>
<feature type="compositionally biased region" description="Polar residues" evidence="1">
    <location>
        <begin position="94"/>
        <end position="110"/>
    </location>
</feature>
<evidence type="ECO:0000313" key="3">
    <source>
        <dbReference type="Proteomes" id="UP000494256"/>
    </source>
</evidence>
<feature type="region of interest" description="Disordered" evidence="1">
    <location>
        <begin position="249"/>
        <end position="269"/>
    </location>
</feature>